<dbReference type="Proteomes" id="UP001230005">
    <property type="component" value="Unassembled WGS sequence"/>
</dbReference>
<dbReference type="InterPro" id="IPR043594">
    <property type="entry name" value="HMGL"/>
</dbReference>
<evidence type="ECO:0000259" key="4">
    <source>
        <dbReference type="PROSITE" id="PS50991"/>
    </source>
</evidence>
<evidence type="ECO:0000256" key="3">
    <source>
        <dbReference type="ARBA" id="ARBA00023239"/>
    </source>
</evidence>
<dbReference type="Pfam" id="PF00682">
    <property type="entry name" value="HMGL-like"/>
    <property type="match status" value="1"/>
</dbReference>
<dbReference type="GO" id="GO:0004419">
    <property type="term" value="F:hydroxymethylglutaryl-CoA lyase activity"/>
    <property type="evidence" value="ECO:0007669"/>
    <property type="project" value="UniProtKB-EC"/>
</dbReference>
<keyword evidence="3 5" id="KW-0456">Lyase</keyword>
<dbReference type="PANTHER" id="PTHR42738:SF7">
    <property type="entry name" value="HYDROXYMETHYLGLUTARYL-COA LYASE"/>
    <property type="match status" value="1"/>
</dbReference>
<keyword evidence="2" id="KW-0479">Metal-binding</keyword>
<reference evidence="5 6" key="1">
    <citation type="submission" date="2023-07" db="EMBL/GenBank/DDBJ databases">
        <title>Genomic Encyclopedia of Type Strains, Phase IV (KMG-IV): sequencing the most valuable type-strain genomes for metagenomic binning, comparative biology and taxonomic classification.</title>
        <authorList>
            <person name="Goeker M."/>
        </authorList>
    </citation>
    <scope>NUCLEOTIDE SEQUENCE [LARGE SCALE GENOMIC DNA]</scope>
    <source>
        <strain evidence="5 6">DSM 9768</strain>
    </source>
</reference>
<evidence type="ECO:0000256" key="2">
    <source>
        <dbReference type="ARBA" id="ARBA00022723"/>
    </source>
</evidence>
<gene>
    <name evidence="5" type="ORF">J2S74_003725</name>
</gene>
<comment type="caution">
    <text evidence="5">The sequence shown here is derived from an EMBL/GenBank/DDBJ whole genome shotgun (WGS) entry which is preliminary data.</text>
</comment>
<organism evidence="5 6">
    <name type="scientific">Evansella vedderi</name>
    <dbReference type="NCBI Taxonomy" id="38282"/>
    <lineage>
        <taxon>Bacteria</taxon>
        <taxon>Bacillati</taxon>
        <taxon>Bacillota</taxon>
        <taxon>Bacilli</taxon>
        <taxon>Bacillales</taxon>
        <taxon>Bacillaceae</taxon>
        <taxon>Evansella</taxon>
    </lineage>
</organism>
<proteinExistence type="inferred from homology"/>
<dbReference type="EC" id="4.1.3.4" evidence="5"/>
<dbReference type="EMBL" id="JAUSUG010000016">
    <property type="protein sequence ID" value="MDQ0256305.1"/>
    <property type="molecule type" value="Genomic_DNA"/>
</dbReference>
<dbReference type="PROSITE" id="PS50991">
    <property type="entry name" value="PYR_CT"/>
    <property type="match status" value="1"/>
</dbReference>
<evidence type="ECO:0000256" key="1">
    <source>
        <dbReference type="ARBA" id="ARBA00009405"/>
    </source>
</evidence>
<name>A0ABT9ZYI1_9BACI</name>
<dbReference type="InterPro" id="IPR000891">
    <property type="entry name" value="PYR_CT"/>
</dbReference>
<dbReference type="PANTHER" id="PTHR42738">
    <property type="entry name" value="HYDROXYMETHYLGLUTARYL-COA LYASE"/>
    <property type="match status" value="1"/>
</dbReference>
<dbReference type="InterPro" id="IPR013785">
    <property type="entry name" value="Aldolase_TIM"/>
</dbReference>
<dbReference type="CDD" id="cd07938">
    <property type="entry name" value="DRE_TIM_HMGL"/>
    <property type="match status" value="1"/>
</dbReference>
<comment type="similarity">
    <text evidence="1">Belongs to the HMG-CoA lyase family.</text>
</comment>
<sequence>MIKICEVGPRDGLQTLKEQLSTEKKVELITRLIDSGVKLIEAVSFVNPKVIPQMADAVEVMKRIPRNDDVQFGGLVLSKSGLERAIESNIDILHVVVAASDTFNQKNVRRNVDDSLAELIPVVKEGVQANRKVNAVLGTAFGCPYEGTVSEKKIVSIAEKFINAGASEITLADTTGLANPAQVKSLIELLYKELGEEVEFGLHFHNTRGLGIVNAYAGYQAGVRRFDSSIGGLGGCPFAPKAAGNVCTEDLINMFEQMGEETGISNNKLIETSRWLEKSVGLHLEGMLIRT</sequence>
<protein>
    <submittedName>
        <fullName evidence="5">Hydroxymethylglutaryl-CoA lyase</fullName>
        <ecNumber evidence="5">4.1.3.4</ecNumber>
    </submittedName>
</protein>
<dbReference type="RefSeq" id="WP_307328241.1">
    <property type="nucleotide sequence ID" value="NZ_JAUSUG010000016.1"/>
</dbReference>
<feature type="domain" description="Pyruvate carboxyltransferase" evidence="4">
    <location>
        <begin position="2"/>
        <end position="270"/>
    </location>
</feature>
<keyword evidence="6" id="KW-1185">Reference proteome</keyword>
<evidence type="ECO:0000313" key="5">
    <source>
        <dbReference type="EMBL" id="MDQ0256305.1"/>
    </source>
</evidence>
<dbReference type="NCBIfam" id="NF004283">
    <property type="entry name" value="PRK05692.1"/>
    <property type="match status" value="1"/>
</dbReference>
<accession>A0ABT9ZYI1</accession>
<evidence type="ECO:0000313" key="6">
    <source>
        <dbReference type="Proteomes" id="UP001230005"/>
    </source>
</evidence>
<dbReference type="SUPFAM" id="SSF51569">
    <property type="entry name" value="Aldolase"/>
    <property type="match status" value="1"/>
</dbReference>
<dbReference type="Gene3D" id="3.20.20.70">
    <property type="entry name" value="Aldolase class I"/>
    <property type="match status" value="1"/>
</dbReference>